<protein>
    <submittedName>
        <fullName evidence="3">Uncharacterized protein</fullName>
    </submittedName>
</protein>
<feature type="compositionally biased region" description="Polar residues" evidence="2">
    <location>
        <begin position="127"/>
        <end position="148"/>
    </location>
</feature>
<dbReference type="OrthoDB" id="6150479at2759"/>
<dbReference type="AlphaFoldDB" id="A0A8S3ZE34"/>
<evidence type="ECO:0000256" key="2">
    <source>
        <dbReference type="SAM" id="MobiDB-lite"/>
    </source>
</evidence>
<evidence type="ECO:0000313" key="4">
    <source>
        <dbReference type="Proteomes" id="UP000678393"/>
    </source>
</evidence>
<keyword evidence="1" id="KW-0175">Coiled coil</keyword>
<evidence type="ECO:0000313" key="3">
    <source>
        <dbReference type="EMBL" id="CAG5127834.1"/>
    </source>
</evidence>
<feature type="compositionally biased region" description="Basic and acidic residues" evidence="2">
    <location>
        <begin position="151"/>
        <end position="162"/>
    </location>
</feature>
<feature type="compositionally biased region" description="Polar residues" evidence="2">
    <location>
        <begin position="324"/>
        <end position="338"/>
    </location>
</feature>
<feature type="coiled-coil region" evidence="1">
    <location>
        <begin position="2"/>
        <end position="29"/>
    </location>
</feature>
<organism evidence="3 4">
    <name type="scientific">Candidula unifasciata</name>
    <dbReference type="NCBI Taxonomy" id="100452"/>
    <lineage>
        <taxon>Eukaryota</taxon>
        <taxon>Metazoa</taxon>
        <taxon>Spiralia</taxon>
        <taxon>Lophotrochozoa</taxon>
        <taxon>Mollusca</taxon>
        <taxon>Gastropoda</taxon>
        <taxon>Heterobranchia</taxon>
        <taxon>Euthyneura</taxon>
        <taxon>Panpulmonata</taxon>
        <taxon>Eupulmonata</taxon>
        <taxon>Stylommatophora</taxon>
        <taxon>Helicina</taxon>
        <taxon>Helicoidea</taxon>
        <taxon>Geomitridae</taxon>
        <taxon>Candidula</taxon>
    </lineage>
</organism>
<proteinExistence type="predicted"/>
<reference evidence="3" key="1">
    <citation type="submission" date="2021-04" db="EMBL/GenBank/DDBJ databases">
        <authorList>
            <consortium name="Molecular Ecology Group"/>
        </authorList>
    </citation>
    <scope>NUCLEOTIDE SEQUENCE</scope>
</reference>
<evidence type="ECO:0000256" key="1">
    <source>
        <dbReference type="SAM" id="Coils"/>
    </source>
</evidence>
<accession>A0A8S3ZE34</accession>
<feature type="region of interest" description="Disordered" evidence="2">
    <location>
        <begin position="100"/>
        <end position="175"/>
    </location>
</feature>
<dbReference type="Proteomes" id="UP000678393">
    <property type="component" value="Unassembled WGS sequence"/>
</dbReference>
<sequence length="574" mass="64844">MEDFLNHQISEVSRQHQALENECRLLRELLKPCYAEQQVDELLRKAEKARHLKSKAKPDVDGALRLETCLIKNADNKNCTPQTSSCLLNDSPVENKDLDIKNNTCTTVPSHVPSPQIESLSKRSSETQRSQSAKNKPQKSVTAKNNSAAMEKNKESKQENRPHSHKPSSSRPRHIPAHMLAPFKTNNSYSLPKRKNSYLSEYSSSTRAAKTSLSAATKAYKILPEIATRDSKKVTQPSDTCEYPATKNSYPKSSCVREPSSTSLCNNNNTSSVEEDRPTHYPDSNVSAADTKLNESSALDLKASVDRTSEHSSICTKSTERDQSSQSVNEAQTSLPENELQQFTLQKNGSSMKLPHRLMKLVNANRSLKEKLASTKLAKKTSTVLAAQQFIETLCAEDDVSPELRTRVSALTCLRSHHMLMDTLQDLHLCLLSENSSTDVLYRAKRILEYVLAAFAELQERANYLSRVKYRDVAPVADISRQCVEQDMKFWLDTGQKRDFQYGCWEHLQTSRRWSHLKFTEKYLQLNISLVKSALAEWWHVLLENRDLSVFQGVYALLTSHGQFLPALVENPVT</sequence>
<comment type="caution">
    <text evidence="3">The sequence shown here is derived from an EMBL/GenBank/DDBJ whole genome shotgun (WGS) entry which is preliminary data.</text>
</comment>
<dbReference type="EMBL" id="CAJHNH020002813">
    <property type="protein sequence ID" value="CAG5127834.1"/>
    <property type="molecule type" value="Genomic_DNA"/>
</dbReference>
<feature type="compositionally biased region" description="Low complexity" evidence="2">
    <location>
        <begin position="260"/>
        <end position="272"/>
    </location>
</feature>
<feature type="region of interest" description="Disordered" evidence="2">
    <location>
        <begin position="230"/>
        <end position="338"/>
    </location>
</feature>
<keyword evidence="4" id="KW-1185">Reference proteome</keyword>
<name>A0A8S3ZE34_9EUPU</name>
<gene>
    <name evidence="3" type="ORF">CUNI_LOCUS13392</name>
</gene>
<feature type="compositionally biased region" description="Basic residues" evidence="2">
    <location>
        <begin position="163"/>
        <end position="175"/>
    </location>
</feature>